<evidence type="ECO:0000313" key="2">
    <source>
        <dbReference type="Proteomes" id="UP000313645"/>
    </source>
</evidence>
<comment type="caution">
    <text evidence="1">The sequence shown here is derived from an EMBL/GenBank/DDBJ whole genome shotgun (WGS) entry which is preliminary data.</text>
</comment>
<sequence length="82" mass="9317">MTRQAGLKTAAGAGEIRYYSQRLKKGNMRIDQEKGHGVTASERYLAWLGQQTFLSPWCFPNLYTDEGKKPPMVTGRNYVIFS</sequence>
<dbReference type="Proteomes" id="UP000313645">
    <property type="component" value="Unassembled WGS sequence"/>
</dbReference>
<organism evidence="1 2">
    <name type="scientific">Marinobacter halodurans</name>
    <dbReference type="NCBI Taxonomy" id="2528979"/>
    <lineage>
        <taxon>Bacteria</taxon>
        <taxon>Pseudomonadati</taxon>
        <taxon>Pseudomonadota</taxon>
        <taxon>Gammaproteobacteria</taxon>
        <taxon>Pseudomonadales</taxon>
        <taxon>Marinobacteraceae</taxon>
        <taxon>Marinobacter</taxon>
    </lineage>
</organism>
<dbReference type="RefSeq" id="WP_131482906.1">
    <property type="nucleotide sequence ID" value="NZ_SJDL01000027.1"/>
</dbReference>
<name>A0ABY1ZHF5_9GAMM</name>
<evidence type="ECO:0000313" key="1">
    <source>
        <dbReference type="EMBL" id="TBW52563.1"/>
    </source>
</evidence>
<keyword evidence="2" id="KW-1185">Reference proteome</keyword>
<proteinExistence type="predicted"/>
<accession>A0ABY1ZHF5</accession>
<gene>
    <name evidence="1" type="ORF">EZI54_16105</name>
</gene>
<dbReference type="EMBL" id="SJDL01000027">
    <property type="protein sequence ID" value="TBW52563.1"/>
    <property type="molecule type" value="Genomic_DNA"/>
</dbReference>
<reference evidence="1 2" key="1">
    <citation type="submission" date="2019-02" db="EMBL/GenBank/DDBJ databases">
        <title>Marinobacter halodurans sp. nov., a marine bacterium isolated from sea tidal flat.</title>
        <authorList>
            <person name="Yoo Y."/>
            <person name="Lee D.W."/>
            <person name="Kim B.S."/>
            <person name="Kim J.-J."/>
        </authorList>
    </citation>
    <scope>NUCLEOTIDE SEQUENCE [LARGE SCALE GENOMIC DNA]</scope>
    <source>
        <strain evidence="1 2">YJ-S3-2</strain>
    </source>
</reference>
<protein>
    <submittedName>
        <fullName evidence="1">Uncharacterized protein</fullName>
    </submittedName>
</protein>